<dbReference type="EMBL" id="CP000967">
    <property type="protein sequence ID" value="ACD58146.1"/>
    <property type="molecule type" value="Genomic_DNA"/>
</dbReference>
<evidence type="ECO:0000256" key="1">
    <source>
        <dbReference type="SAM" id="MobiDB-lite"/>
    </source>
</evidence>
<evidence type="ECO:0000313" key="2">
    <source>
        <dbReference type="EMBL" id="ACD58146.1"/>
    </source>
</evidence>
<organism evidence="2 3">
    <name type="scientific">Xanthomonas oryzae pv. oryzae (strain PXO99A)</name>
    <dbReference type="NCBI Taxonomy" id="360094"/>
    <lineage>
        <taxon>Bacteria</taxon>
        <taxon>Pseudomonadati</taxon>
        <taxon>Pseudomonadota</taxon>
        <taxon>Gammaproteobacteria</taxon>
        <taxon>Lysobacterales</taxon>
        <taxon>Lysobacteraceae</taxon>
        <taxon>Xanthomonas</taxon>
    </lineage>
</organism>
<name>A0A0K0GIW0_XANOP</name>
<evidence type="ECO:0000313" key="3">
    <source>
        <dbReference type="Proteomes" id="UP000001740"/>
    </source>
</evidence>
<proteinExistence type="predicted"/>
<reference evidence="2 3" key="1">
    <citation type="journal article" date="2008" name="BMC Genomics">
        <title>Genome sequence and rapid evolution of the rice pathogen Xanthomonas oryzae pv. oryzae PXO99A.</title>
        <authorList>
            <person name="Salzberg S.L."/>
            <person name="Sommer D.D."/>
            <person name="Schatz M.C."/>
            <person name="Phillippy A.M."/>
            <person name="Rabinowicz P.D."/>
            <person name="Tsuge S."/>
            <person name="Furutani A."/>
            <person name="Ochiai H."/>
            <person name="Delcher A.L."/>
            <person name="Kelley D."/>
            <person name="Madupu R."/>
            <person name="Puiu D."/>
            <person name="Radune D."/>
            <person name="Shumway M."/>
            <person name="Trapnell C."/>
            <person name="Aparna G."/>
            <person name="Jha G."/>
            <person name="Pandey A."/>
            <person name="Patil P.B."/>
            <person name="Ishihara H."/>
            <person name="Meyer D.F."/>
            <person name="Szurek B."/>
            <person name="Verdier V."/>
            <person name="Koebnik R."/>
            <person name="Dow J.M."/>
            <person name="Ryan R.P."/>
            <person name="Hirata H."/>
            <person name="Tsuyumu S."/>
            <person name="Won Lee S."/>
            <person name="Seo Y.S."/>
            <person name="Sriariyanum M."/>
            <person name="Ronald P.C."/>
            <person name="Sonti R.V."/>
            <person name="Van Sluys M.A."/>
            <person name="Leach J.E."/>
            <person name="White F.F."/>
            <person name="Bogdanove A.J."/>
        </authorList>
    </citation>
    <scope>NUCLEOTIDE SEQUENCE [LARGE SCALE GENOMIC DNA]</scope>
    <source>
        <strain evidence="2 3">PXO99A</strain>
    </source>
</reference>
<gene>
    <name evidence="2" type="ordered locus">PXO_04866</name>
</gene>
<dbReference type="Proteomes" id="UP000001740">
    <property type="component" value="Chromosome"/>
</dbReference>
<protein>
    <submittedName>
        <fullName evidence="2">Uncharacterized protein</fullName>
    </submittedName>
</protein>
<dbReference type="KEGG" id="xop:PXO_04866"/>
<dbReference type="HOGENOM" id="CLU_2037145_0_0_6"/>
<accession>A0A0K0GIW0</accession>
<feature type="compositionally biased region" description="Basic and acidic residues" evidence="1">
    <location>
        <begin position="112"/>
        <end position="121"/>
    </location>
</feature>
<dbReference type="AlphaFoldDB" id="A0A0K0GIW0"/>
<feature type="region of interest" description="Disordered" evidence="1">
    <location>
        <begin position="57"/>
        <end position="121"/>
    </location>
</feature>
<sequence>MPAQPRCRKTRALPADLQFFAYCAARSQSEPSRLRQRDILLALKLMERLCALSSPIPPTPRAHCTRTRQRPTQCRQRPRNTAPSLSPPLAARHPDLPRQICPGGSGATAIRKARDSRRWGL</sequence>